<feature type="binding site" evidence="8">
    <location>
        <begin position="15"/>
        <end position="22"/>
    </location>
    <ligand>
        <name>ATP</name>
        <dbReference type="ChEBI" id="CHEBI:30616"/>
    </ligand>
</feature>
<evidence type="ECO:0000256" key="4">
    <source>
        <dbReference type="ARBA" id="ARBA00022741"/>
    </source>
</evidence>
<keyword evidence="5 8" id="KW-0418">Kinase</keyword>
<comment type="similarity">
    <text evidence="1 8">Belongs to the thymidylate kinase family.</text>
</comment>
<dbReference type="GO" id="GO:0004798">
    <property type="term" value="F:dTMP kinase activity"/>
    <property type="evidence" value="ECO:0007669"/>
    <property type="project" value="UniProtKB-EC"/>
</dbReference>
<evidence type="ECO:0000256" key="8">
    <source>
        <dbReference type="HAMAP-Rule" id="MF_00165"/>
    </source>
</evidence>
<name>A0ABY6HXN1_9ARCH</name>
<dbReference type="PANTHER" id="PTHR10344">
    <property type="entry name" value="THYMIDYLATE KINASE"/>
    <property type="match status" value="1"/>
</dbReference>
<evidence type="ECO:0000259" key="9">
    <source>
        <dbReference type="Pfam" id="PF02223"/>
    </source>
</evidence>
<dbReference type="EMBL" id="CP104013">
    <property type="protein sequence ID" value="UYP48170.1"/>
    <property type="molecule type" value="Genomic_DNA"/>
</dbReference>
<evidence type="ECO:0000256" key="3">
    <source>
        <dbReference type="ARBA" id="ARBA00022727"/>
    </source>
</evidence>
<evidence type="ECO:0000313" key="10">
    <source>
        <dbReference type="EMBL" id="UYP48170.1"/>
    </source>
</evidence>
<evidence type="ECO:0000256" key="1">
    <source>
        <dbReference type="ARBA" id="ARBA00009776"/>
    </source>
</evidence>
<dbReference type="InterPro" id="IPR018094">
    <property type="entry name" value="Thymidylate_kinase"/>
</dbReference>
<organism evidence="10 11">
    <name type="scientific">Candidatus Lokiarchaeum ossiferum</name>
    <dbReference type="NCBI Taxonomy" id="2951803"/>
    <lineage>
        <taxon>Archaea</taxon>
        <taxon>Promethearchaeati</taxon>
        <taxon>Promethearchaeota</taxon>
        <taxon>Promethearchaeia</taxon>
        <taxon>Promethearchaeales</taxon>
        <taxon>Promethearchaeaceae</taxon>
        <taxon>Candidatus Lokiarchaeum</taxon>
    </lineage>
</organism>
<dbReference type="CDD" id="cd01672">
    <property type="entry name" value="TMPK"/>
    <property type="match status" value="1"/>
</dbReference>
<feature type="domain" description="Thymidylate kinase-like" evidence="9">
    <location>
        <begin position="13"/>
        <end position="199"/>
    </location>
</feature>
<dbReference type="InterPro" id="IPR039430">
    <property type="entry name" value="Thymidylate_kin-like_dom"/>
</dbReference>
<evidence type="ECO:0000256" key="6">
    <source>
        <dbReference type="ARBA" id="ARBA00022840"/>
    </source>
</evidence>
<protein>
    <recommendedName>
        <fullName evidence="8">Probable thymidylate kinase</fullName>
        <ecNumber evidence="8">2.7.4.9</ecNumber>
    </recommendedName>
    <alternativeName>
        <fullName evidence="8">dTMP kinase</fullName>
    </alternativeName>
</protein>
<dbReference type="HAMAP" id="MF_00165">
    <property type="entry name" value="Thymidylate_kinase"/>
    <property type="match status" value="1"/>
</dbReference>
<keyword evidence="4 8" id="KW-0547">Nucleotide-binding</keyword>
<comment type="catalytic activity">
    <reaction evidence="7 8">
        <text>dTMP + ATP = dTDP + ADP</text>
        <dbReference type="Rhea" id="RHEA:13517"/>
        <dbReference type="ChEBI" id="CHEBI:30616"/>
        <dbReference type="ChEBI" id="CHEBI:58369"/>
        <dbReference type="ChEBI" id="CHEBI:63528"/>
        <dbReference type="ChEBI" id="CHEBI:456216"/>
        <dbReference type="EC" id="2.7.4.9"/>
    </reaction>
</comment>
<evidence type="ECO:0000256" key="5">
    <source>
        <dbReference type="ARBA" id="ARBA00022777"/>
    </source>
</evidence>
<evidence type="ECO:0000256" key="7">
    <source>
        <dbReference type="ARBA" id="ARBA00048743"/>
    </source>
</evidence>
<dbReference type="Pfam" id="PF02223">
    <property type="entry name" value="Thymidylate_kin"/>
    <property type="match status" value="1"/>
</dbReference>
<keyword evidence="11" id="KW-1185">Reference proteome</keyword>
<dbReference type="InterPro" id="IPR027417">
    <property type="entry name" value="P-loop_NTPase"/>
</dbReference>
<dbReference type="PANTHER" id="PTHR10344:SF4">
    <property type="entry name" value="UMP-CMP KINASE 2, MITOCHONDRIAL"/>
    <property type="match status" value="1"/>
</dbReference>
<dbReference type="SUPFAM" id="SSF52540">
    <property type="entry name" value="P-loop containing nucleoside triphosphate hydrolases"/>
    <property type="match status" value="1"/>
</dbReference>
<dbReference type="Proteomes" id="UP001208689">
    <property type="component" value="Chromosome"/>
</dbReference>
<reference evidence="10" key="1">
    <citation type="submission" date="2022-09" db="EMBL/GenBank/DDBJ databases">
        <title>Actin cytoskeleton and complex cell architecture in an #Asgard archaeon.</title>
        <authorList>
            <person name="Ponce Toledo R.I."/>
            <person name="Schleper C."/>
            <person name="Rodrigues Oliveira T."/>
            <person name="Wollweber F."/>
            <person name="Xu J."/>
            <person name="Rittmann S."/>
            <person name="Klingl A."/>
            <person name="Pilhofer M."/>
        </authorList>
    </citation>
    <scope>NUCLEOTIDE SEQUENCE</scope>
    <source>
        <strain evidence="10">B-35</strain>
    </source>
</reference>
<evidence type="ECO:0000313" key="11">
    <source>
        <dbReference type="Proteomes" id="UP001208689"/>
    </source>
</evidence>
<dbReference type="Gene3D" id="3.40.50.300">
    <property type="entry name" value="P-loop containing nucleotide triphosphate hydrolases"/>
    <property type="match status" value="1"/>
</dbReference>
<dbReference type="EC" id="2.7.4.9" evidence="8"/>
<gene>
    <name evidence="8" type="primary">tmk</name>
    <name evidence="10" type="ORF">NEF87_004455</name>
</gene>
<proteinExistence type="inferred from homology"/>
<accession>A0ABY6HXN1</accession>
<evidence type="ECO:0000256" key="2">
    <source>
        <dbReference type="ARBA" id="ARBA00022679"/>
    </source>
</evidence>
<keyword evidence="6 8" id="KW-0067">ATP-binding</keyword>
<sequence>MTRQSWAGFFLVLDGIDGCGKSTQAKNLYHHFRKMNQKVHITTEPSQGDLGQILRKYLKKDQNPPQLDALLFAADRIEHCHDEILPALNDGKLVISDRYRDSSYIYQSIQGKNDGINRAWIESINKFSLTPDFTIIFDIDPKIALKRRITHNTENQEEMDKFEEINFQYEIRKGFKEIVAHNPKEKYLIIDADQSPDQIFAIVLKKINHLLKTKGILL</sequence>
<dbReference type="NCBIfam" id="TIGR00041">
    <property type="entry name" value="DTMP_kinase"/>
    <property type="match status" value="1"/>
</dbReference>
<keyword evidence="3 8" id="KW-0545">Nucleotide biosynthesis</keyword>
<keyword evidence="2 8" id="KW-0808">Transferase</keyword>